<dbReference type="EMBL" id="FNQK01000021">
    <property type="protein sequence ID" value="SEA62463.1"/>
    <property type="molecule type" value="Genomic_DNA"/>
</dbReference>
<evidence type="ECO:0000313" key="3">
    <source>
        <dbReference type="EMBL" id="SEA62463.1"/>
    </source>
</evidence>
<proteinExistence type="predicted"/>
<dbReference type="InterPro" id="IPR011250">
    <property type="entry name" value="OMP/PagP_B-barrel"/>
</dbReference>
<accession>A0A1H4CQ39</accession>
<name>A0A1H4CQ39_BIZPA</name>
<feature type="domain" description="Outer membrane protein beta-barrel" evidence="2">
    <location>
        <begin position="6"/>
        <end position="177"/>
    </location>
</feature>
<dbReference type="InterPro" id="IPR027385">
    <property type="entry name" value="Beta-barrel_OMP"/>
</dbReference>
<evidence type="ECO:0000256" key="1">
    <source>
        <dbReference type="ARBA" id="ARBA00022729"/>
    </source>
</evidence>
<dbReference type="Pfam" id="PF13505">
    <property type="entry name" value="OMP_b-brl"/>
    <property type="match status" value="1"/>
</dbReference>
<dbReference type="Proteomes" id="UP000198846">
    <property type="component" value="Unassembled WGS sequence"/>
</dbReference>
<evidence type="ECO:0000313" key="4">
    <source>
        <dbReference type="Proteomes" id="UP000198846"/>
    </source>
</evidence>
<dbReference type="AlphaFoldDB" id="A0A1H4CQ39"/>
<evidence type="ECO:0000259" key="2">
    <source>
        <dbReference type="Pfam" id="PF13505"/>
    </source>
</evidence>
<protein>
    <submittedName>
        <fullName evidence="3">Outer membrane protein beta-barrel domain-containing protein</fullName>
    </submittedName>
</protein>
<gene>
    <name evidence="3" type="ORF">SAMN04487990_1216</name>
</gene>
<reference evidence="3 4" key="1">
    <citation type="submission" date="2016-10" db="EMBL/GenBank/DDBJ databases">
        <authorList>
            <person name="de Groot N.N."/>
        </authorList>
    </citation>
    <scope>NUCLEOTIDE SEQUENCE [LARGE SCALE GENOMIC DNA]</scope>
    <source>
        <strain evidence="3 4">DSM 23842</strain>
    </source>
</reference>
<dbReference type="RefSeq" id="WP_092136229.1">
    <property type="nucleotide sequence ID" value="NZ_FNQK01000021.1"/>
</dbReference>
<dbReference type="SUPFAM" id="SSF56925">
    <property type="entry name" value="OMPA-like"/>
    <property type="match status" value="1"/>
</dbReference>
<organism evidence="3 4">
    <name type="scientific">Bizionia paragorgiae</name>
    <dbReference type="NCBI Taxonomy" id="283786"/>
    <lineage>
        <taxon>Bacteria</taxon>
        <taxon>Pseudomonadati</taxon>
        <taxon>Bacteroidota</taxon>
        <taxon>Flavobacteriia</taxon>
        <taxon>Flavobacteriales</taxon>
        <taxon>Flavobacteriaceae</taxon>
        <taxon>Bizionia</taxon>
    </lineage>
</organism>
<keyword evidence="4" id="KW-1185">Reference proteome</keyword>
<dbReference type="STRING" id="283786.SAMN04487990_1216"/>
<sequence>MKKQILFLAFVIIGSISYAQSSMHGVRVGLNYSNLNYETDLSYDAADRYGFAIGFFGEYMLSKTVSLAPEIQFSAEGRKHRTMRIDYIQAPILAKFKLGNRFSIGAGPMAGLKIHEYEDGLKNIAFSGVGALEYLISDEFFIDARYHHGFTNVFDDDSSLGDDATNRSIQIGFGVKF</sequence>
<dbReference type="OrthoDB" id="1259003at2"/>
<keyword evidence="1" id="KW-0732">Signal</keyword>